<organism evidence="4 5">
    <name type="scientific">Chytriomyces confervae</name>
    <dbReference type="NCBI Taxonomy" id="246404"/>
    <lineage>
        <taxon>Eukaryota</taxon>
        <taxon>Fungi</taxon>
        <taxon>Fungi incertae sedis</taxon>
        <taxon>Chytridiomycota</taxon>
        <taxon>Chytridiomycota incertae sedis</taxon>
        <taxon>Chytridiomycetes</taxon>
        <taxon>Chytridiales</taxon>
        <taxon>Chytriomycetaceae</taxon>
        <taxon>Chytriomyces</taxon>
    </lineage>
</organism>
<keyword evidence="2" id="KW-0963">Cytoplasm</keyword>
<dbReference type="InterPro" id="IPR028133">
    <property type="entry name" value="Dynamitin"/>
</dbReference>
<dbReference type="OrthoDB" id="4977at2759"/>
<gene>
    <name evidence="4" type="ORF">CcCBS67573_g03234</name>
</gene>
<evidence type="ECO:0000313" key="5">
    <source>
        <dbReference type="Proteomes" id="UP000320333"/>
    </source>
</evidence>
<dbReference type="GO" id="GO:0005737">
    <property type="term" value="C:cytoplasm"/>
    <property type="evidence" value="ECO:0007669"/>
    <property type="project" value="UniProtKB-SubCell"/>
</dbReference>
<evidence type="ECO:0000313" key="4">
    <source>
        <dbReference type="EMBL" id="TPX75493.1"/>
    </source>
</evidence>
<evidence type="ECO:0000256" key="1">
    <source>
        <dbReference type="ARBA" id="ARBA00004496"/>
    </source>
</evidence>
<feature type="region of interest" description="Disordered" evidence="3">
    <location>
        <begin position="255"/>
        <end position="284"/>
    </location>
</feature>
<dbReference type="EMBL" id="QEAP01000079">
    <property type="protein sequence ID" value="TPX75493.1"/>
    <property type="molecule type" value="Genomic_DNA"/>
</dbReference>
<dbReference type="GO" id="GO:0007017">
    <property type="term" value="P:microtubule-based process"/>
    <property type="evidence" value="ECO:0007669"/>
    <property type="project" value="InterPro"/>
</dbReference>
<comment type="subcellular location">
    <subcellularLocation>
        <location evidence="1">Cytoplasm</location>
    </subcellularLocation>
</comment>
<dbReference type="Proteomes" id="UP000320333">
    <property type="component" value="Unassembled WGS sequence"/>
</dbReference>
<keyword evidence="5" id="KW-1185">Reference proteome</keyword>
<dbReference type="AlphaFoldDB" id="A0A507FGV0"/>
<evidence type="ECO:0000256" key="3">
    <source>
        <dbReference type="SAM" id="MobiDB-lite"/>
    </source>
</evidence>
<dbReference type="GO" id="GO:0005869">
    <property type="term" value="C:dynactin complex"/>
    <property type="evidence" value="ECO:0007669"/>
    <property type="project" value="InterPro"/>
</dbReference>
<feature type="compositionally biased region" description="Acidic residues" evidence="3">
    <location>
        <begin position="408"/>
        <end position="417"/>
    </location>
</feature>
<sequence length="560" mass="60228">MSVQIRSQASEQVYETPDAVAVEVGYQHEDVSVQPVDEMIETSTVIPSKAAVQRLFGKSTSATSASIATQRTSRRTGARPSAAVVQSALEHHSRANQSQSVSVPGDRTTDLETPLQTLRRLIFETRQLTEDLLDSSSASGVSVSPANVLPTPPSSRLIDTAKTIESSLAILTNPLALSQGNADGNLLTNQPSILQQTEMYNALANNIIHAKERAATAGRSASPPRSYAAAVLHTAAPSPKVPATPMPAASPKLLPTTFASPRGSASSLAYQPSPPTRAGSLDNSGPPILPSAPASNIWSNSIQYDLYFQSANASFGDEILELERKIGALERLVGGTAAGISDGSVSLLDEISDLDSTLTLLTTPHALARLSRRIQTISGQLERTVTLRRRIIAERQRANRRSYRSDLDDFDSGDENNEEGHPGGEAAAVNELVEVEMEARRAEDERKVGYLFGCLGDRLDPMAATIPVLLARLKGLKLLNAEISSQTVREAISEIEEEQNTVLVERFARVKEGMSRVRTGIRKGARSGVERFEIVEKGVRELVEKVEEVCGNLNAADVNR</sequence>
<accession>A0A507FGV0</accession>
<name>A0A507FGV0_9FUNG</name>
<dbReference type="PANTHER" id="PTHR15346">
    <property type="entry name" value="DYNACTIN SUBUNIT"/>
    <property type="match status" value="1"/>
</dbReference>
<dbReference type="Pfam" id="PF04912">
    <property type="entry name" value="Dynamitin"/>
    <property type="match status" value="1"/>
</dbReference>
<evidence type="ECO:0000256" key="2">
    <source>
        <dbReference type="ARBA" id="ARBA00022490"/>
    </source>
</evidence>
<comment type="caution">
    <text evidence="4">The sequence shown here is derived from an EMBL/GenBank/DDBJ whole genome shotgun (WGS) entry which is preliminary data.</text>
</comment>
<feature type="region of interest" description="Disordered" evidence="3">
    <location>
        <begin position="91"/>
        <end position="110"/>
    </location>
</feature>
<feature type="region of interest" description="Disordered" evidence="3">
    <location>
        <begin position="403"/>
        <end position="428"/>
    </location>
</feature>
<protein>
    <submittedName>
        <fullName evidence="4">Uncharacterized protein</fullName>
    </submittedName>
</protein>
<proteinExistence type="predicted"/>
<feature type="compositionally biased region" description="Polar residues" evidence="3">
    <location>
        <begin position="257"/>
        <end position="270"/>
    </location>
</feature>
<reference evidence="4 5" key="1">
    <citation type="journal article" date="2019" name="Sci. Rep.">
        <title>Comparative genomics of chytrid fungi reveal insights into the obligate biotrophic and pathogenic lifestyle of Synchytrium endobioticum.</title>
        <authorList>
            <person name="van de Vossenberg B.T.L.H."/>
            <person name="Warris S."/>
            <person name="Nguyen H.D.T."/>
            <person name="van Gent-Pelzer M.P.E."/>
            <person name="Joly D.L."/>
            <person name="van de Geest H.C."/>
            <person name="Bonants P.J.M."/>
            <person name="Smith D.S."/>
            <person name="Levesque C.A."/>
            <person name="van der Lee T.A.J."/>
        </authorList>
    </citation>
    <scope>NUCLEOTIDE SEQUENCE [LARGE SCALE GENOMIC DNA]</scope>
    <source>
        <strain evidence="4 5">CBS 675.73</strain>
    </source>
</reference>
<dbReference type="STRING" id="246404.A0A507FGV0"/>